<comment type="subcellular location">
    <subcellularLocation>
        <location evidence="1">Cell membrane</location>
        <topology evidence="1">Multi-pass membrane protein</topology>
    </subcellularLocation>
</comment>
<organism evidence="11">
    <name type="scientific">Phaedon cochleariae</name>
    <name type="common">Mustard beetle</name>
    <dbReference type="NCBI Taxonomy" id="80249"/>
    <lineage>
        <taxon>Eukaryota</taxon>
        <taxon>Metazoa</taxon>
        <taxon>Ecdysozoa</taxon>
        <taxon>Arthropoda</taxon>
        <taxon>Hexapoda</taxon>
        <taxon>Insecta</taxon>
        <taxon>Pterygota</taxon>
        <taxon>Neoptera</taxon>
        <taxon>Endopterygota</taxon>
        <taxon>Coleoptera</taxon>
        <taxon>Polyphaga</taxon>
        <taxon>Cucujiformia</taxon>
        <taxon>Chrysomeloidea</taxon>
        <taxon>Chrysomelidae</taxon>
        <taxon>Chrysomelinae</taxon>
        <taxon>Chrysomelini</taxon>
        <taxon>Phaedon</taxon>
    </lineage>
</organism>
<dbReference type="InterPro" id="IPR003663">
    <property type="entry name" value="Sugar/inositol_transpt"/>
</dbReference>
<evidence type="ECO:0000256" key="3">
    <source>
        <dbReference type="ARBA" id="ARBA00022692"/>
    </source>
</evidence>
<dbReference type="Pfam" id="PF00083">
    <property type="entry name" value="Sugar_tr"/>
    <property type="match status" value="1"/>
</dbReference>
<dbReference type="InterPro" id="IPR020846">
    <property type="entry name" value="MFS_dom"/>
</dbReference>
<proteinExistence type="inferred from homology"/>
<evidence type="ECO:0000259" key="10">
    <source>
        <dbReference type="PROSITE" id="PS50850"/>
    </source>
</evidence>
<feature type="transmembrane region" description="Helical" evidence="8">
    <location>
        <begin position="315"/>
        <end position="337"/>
    </location>
</feature>
<dbReference type="Gene3D" id="1.20.1250.20">
    <property type="entry name" value="MFS general substrate transporter like domains"/>
    <property type="match status" value="1"/>
</dbReference>
<feature type="transmembrane region" description="Helical" evidence="8">
    <location>
        <begin position="384"/>
        <end position="404"/>
    </location>
</feature>
<reference evidence="11" key="2">
    <citation type="journal article" date="2014" name="Proc. R. Soc. B">
        <title>Independently recruited oxidases from the glucose-methanol-choline oxidoreductase family enabled chemical defences in leaf beetle larvae (subtribe Chrysomelina) to evolve.</title>
        <authorList>
            <person name="Rahfeld P."/>
            <person name="Kirsch R."/>
            <person name="Kugel S."/>
            <person name="Wielsch N."/>
            <person name="Stock M."/>
            <person name="Groth M."/>
            <person name="Boland W."/>
            <person name="Burse A."/>
        </authorList>
    </citation>
    <scope>NUCLEOTIDE SEQUENCE</scope>
</reference>
<feature type="transmembrane region" description="Helical" evidence="8">
    <location>
        <begin position="84"/>
        <end position="102"/>
    </location>
</feature>
<feature type="signal peptide" evidence="9">
    <location>
        <begin position="1"/>
        <end position="21"/>
    </location>
</feature>
<dbReference type="InterPro" id="IPR005828">
    <property type="entry name" value="MFS_sugar_transport-like"/>
</dbReference>
<dbReference type="InterPro" id="IPR036259">
    <property type="entry name" value="MFS_trans_sf"/>
</dbReference>
<keyword evidence="5 8" id="KW-0472">Membrane</keyword>
<dbReference type="OrthoDB" id="4142200at2759"/>
<evidence type="ECO:0000256" key="2">
    <source>
        <dbReference type="ARBA" id="ARBA00022475"/>
    </source>
</evidence>
<dbReference type="SUPFAM" id="SSF103473">
    <property type="entry name" value="MFS general substrate transporter"/>
    <property type="match status" value="1"/>
</dbReference>
<keyword evidence="4 8" id="KW-1133">Transmembrane helix</keyword>
<feature type="transmembrane region" description="Helical" evidence="8">
    <location>
        <begin position="172"/>
        <end position="196"/>
    </location>
</feature>
<comment type="similarity">
    <text evidence="7">Belongs to the major facilitator superfamily. Sugar transporter (TC 2.A.1.1) family. Trehalose transporter subfamily.</text>
</comment>
<evidence type="ECO:0000256" key="8">
    <source>
        <dbReference type="SAM" id="Phobius"/>
    </source>
</evidence>
<dbReference type="PANTHER" id="PTHR48021:SF47">
    <property type="entry name" value="GH17672P"/>
    <property type="match status" value="1"/>
</dbReference>
<evidence type="ECO:0000256" key="5">
    <source>
        <dbReference type="ARBA" id="ARBA00023136"/>
    </source>
</evidence>
<accession>W4VSD9</accession>
<feature type="transmembrane region" description="Helical" evidence="8">
    <location>
        <begin position="142"/>
        <end position="160"/>
    </location>
</feature>
<keyword evidence="11" id="KW-0762">Sugar transport</keyword>
<feature type="transmembrane region" description="Helical" evidence="8">
    <location>
        <begin position="56"/>
        <end position="77"/>
    </location>
</feature>
<keyword evidence="6" id="KW-0325">Glycoprotein</keyword>
<feature type="domain" description="Major facilitator superfamily (MFS) profile" evidence="10">
    <location>
        <begin position="8"/>
        <end position="439"/>
    </location>
</feature>
<dbReference type="FunFam" id="1.20.1250.20:FF:000055">
    <property type="entry name" value="Facilitated trehalose transporter Tret1-2 homolog"/>
    <property type="match status" value="1"/>
</dbReference>
<name>W4VSD9_PHACE</name>
<evidence type="ECO:0000256" key="6">
    <source>
        <dbReference type="ARBA" id="ARBA00023180"/>
    </source>
</evidence>
<dbReference type="AlphaFoldDB" id="W4VSD9"/>
<feature type="transmembrane region" description="Helical" evidence="8">
    <location>
        <begin position="108"/>
        <end position="130"/>
    </location>
</feature>
<sequence>MGKISRTLLVVCAVDLLATTGDISFSWTSPIYPKMYSNDSTINPLGRPITPDEDTWLGSLLNFGAIIGSPFFGYISAAFGRKPALLCIALPHVISYVTMAFARNINLFLLARFVSGIAVGGGYTMLATYIGEIAEDSSRGGMSLTLNVFWAIGNFIPYAIGPFLSVFMFNSILALIPIVFLVIFTLFCPETPYYLVGVKKFREAEKALMLLRSADADAVEEELTRIKIYMKSNEDGHFLDIVKSATLRKCFMICFVLIATQELSGFSVITYHLQSIFAATDSTVQPHISALIVGFVMLVSSFIAPFLVDRSGRRNLVIWSCIGTCLSLTTLGTFFYIQDVLKAEPIFWIPIVSLISYIVSFNLGICTVPWTLTAELFPSNVKQVAASSISICSWMVSFVTTNTFNDMTETLGRSGTFWSFAVLSFCSTIFAFVFVPETKGKSFMEIQEKFLPGVRETVDDKNSELLVKGGQNGGGIFGNETDNEKMRSNII</sequence>
<protein>
    <submittedName>
        <fullName evidence="11">Putative sugar transporter</fullName>
    </submittedName>
</protein>
<dbReference type="PROSITE" id="PS00217">
    <property type="entry name" value="SUGAR_TRANSPORT_2"/>
    <property type="match status" value="1"/>
</dbReference>
<evidence type="ECO:0000256" key="7">
    <source>
        <dbReference type="ARBA" id="ARBA00024348"/>
    </source>
</evidence>
<dbReference type="GO" id="GO:0005886">
    <property type="term" value="C:plasma membrane"/>
    <property type="evidence" value="ECO:0007669"/>
    <property type="project" value="UniProtKB-SubCell"/>
</dbReference>
<feature type="transmembrane region" description="Helical" evidence="8">
    <location>
        <begin position="349"/>
        <end position="372"/>
    </location>
</feature>
<dbReference type="PROSITE" id="PS50850">
    <property type="entry name" value="MFS"/>
    <property type="match status" value="1"/>
</dbReference>
<evidence type="ECO:0000256" key="4">
    <source>
        <dbReference type="ARBA" id="ARBA00022989"/>
    </source>
</evidence>
<dbReference type="EMBL" id="GAPU01000029">
    <property type="protein sequence ID" value="JAB84597.1"/>
    <property type="molecule type" value="Transcribed_RNA"/>
</dbReference>
<dbReference type="PANTHER" id="PTHR48021">
    <property type="match status" value="1"/>
</dbReference>
<keyword evidence="11" id="KW-0813">Transport</keyword>
<feature type="transmembrane region" description="Helical" evidence="8">
    <location>
        <begin position="416"/>
        <end position="435"/>
    </location>
</feature>
<dbReference type="InterPro" id="IPR005829">
    <property type="entry name" value="Sugar_transporter_CS"/>
</dbReference>
<dbReference type="InterPro" id="IPR050549">
    <property type="entry name" value="MFS_Trehalose_Transporter"/>
</dbReference>
<keyword evidence="3 8" id="KW-0812">Transmembrane</keyword>
<evidence type="ECO:0000313" key="11">
    <source>
        <dbReference type="EMBL" id="JAB84597.1"/>
    </source>
</evidence>
<dbReference type="PRINTS" id="PR00171">
    <property type="entry name" value="SUGRTRNSPORT"/>
</dbReference>
<evidence type="ECO:0000256" key="1">
    <source>
        <dbReference type="ARBA" id="ARBA00004651"/>
    </source>
</evidence>
<reference evidence="11" key="1">
    <citation type="journal article" date="2013" name="PLoS ONE">
        <title>Putative Sugar Transporters of the Mustard Leaf Beetle Phaedon cochleariae: Their Phylogeny and Role for Nutrient Supply in Larval Defensive Glands.</title>
        <authorList>
            <person name="Stock M."/>
            <person name="Gretscher R.R."/>
            <person name="Groth M."/>
            <person name="Eiserloh S."/>
            <person name="Boland W."/>
            <person name="Burse A."/>
        </authorList>
    </citation>
    <scope>NUCLEOTIDE SEQUENCE</scope>
</reference>
<dbReference type="GO" id="GO:0022857">
    <property type="term" value="F:transmembrane transporter activity"/>
    <property type="evidence" value="ECO:0007669"/>
    <property type="project" value="InterPro"/>
</dbReference>
<keyword evidence="2" id="KW-1003">Cell membrane</keyword>
<evidence type="ECO:0000256" key="9">
    <source>
        <dbReference type="SAM" id="SignalP"/>
    </source>
</evidence>
<keyword evidence="9" id="KW-0732">Signal</keyword>
<feature type="transmembrane region" description="Helical" evidence="8">
    <location>
        <begin position="288"/>
        <end position="308"/>
    </location>
</feature>
<feature type="transmembrane region" description="Helical" evidence="8">
    <location>
        <begin position="250"/>
        <end position="273"/>
    </location>
</feature>
<feature type="chain" id="PRO_5004851025" evidence="9">
    <location>
        <begin position="22"/>
        <end position="491"/>
    </location>
</feature>